<keyword evidence="2" id="KW-0805">Transcription regulation</keyword>
<evidence type="ECO:0000256" key="1">
    <source>
        <dbReference type="ARBA" id="ARBA00009437"/>
    </source>
</evidence>
<dbReference type="PRINTS" id="PR00039">
    <property type="entry name" value="HTHLYSR"/>
</dbReference>
<dbReference type="PROSITE" id="PS50931">
    <property type="entry name" value="HTH_LYSR"/>
    <property type="match status" value="1"/>
</dbReference>
<dbReference type="AlphaFoldDB" id="A0A0B1ZKC5"/>
<dbReference type="PANTHER" id="PTHR30346">
    <property type="entry name" value="TRANSCRIPTIONAL DUAL REGULATOR HCAR-RELATED"/>
    <property type="match status" value="1"/>
</dbReference>
<keyword evidence="4" id="KW-0804">Transcription</keyword>
<dbReference type="GO" id="GO:0003700">
    <property type="term" value="F:DNA-binding transcription factor activity"/>
    <property type="evidence" value="ECO:0007669"/>
    <property type="project" value="InterPro"/>
</dbReference>
<evidence type="ECO:0000256" key="4">
    <source>
        <dbReference type="ARBA" id="ARBA00023163"/>
    </source>
</evidence>
<dbReference type="InterPro" id="IPR036388">
    <property type="entry name" value="WH-like_DNA-bd_sf"/>
</dbReference>
<dbReference type="Proteomes" id="UP000031057">
    <property type="component" value="Unassembled WGS sequence"/>
</dbReference>
<evidence type="ECO:0000256" key="2">
    <source>
        <dbReference type="ARBA" id="ARBA00023015"/>
    </source>
</evidence>
<accession>A0A0B1ZKC5</accession>
<proteinExistence type="inferred from homology"/>
<organism evidence="6 7">
    <name type="scientific">Novosphingobium malaysiense</name>
    <dbReference type="NCBI Taxonomy" id="1348853"/>
    <lineage>
        <taxon>Bacteria</taxon>
        <taxon>Pseudomonadati</taxon>
        <taxon>Pseudomonadota</taxon>
        <taxon>Alphaproteobacteria</taxon>
        <taxon>Sphingomonadales</taxon>
        <taxon>Sphingomonadaceae</taxon>
        <taxon>Novosphingobium</taxon>
    </lineage>
</organism>
<dbReference type="InterPro" id="IPR036390">
    <property type="entry name" value="WH_DNA-bd_sf"/>
</dbReference>
<dbReference type="SUPFAM" id="SSF46785">
    <property type="entry name" value="Winged helix' DNA-binding domain"/>
    <property type="match status" value="1"/>
</dbReference>
<dbReference type="RefSeq" id="WP_039283977.1">
    <property type="nucleotide sequence ID" value="NZ_JTDI01000003.1"/>
</dbReference>
<sequence length="312" mass="34138">MDIRRLRYFLQVAEFGSLNATAEQVNLSQPSLSRQIRLLEEELGVSLFTRRRDGMVLSRDGLELRTRILGPLRQLEMALDDIKSHSSQIGGSVAFGMPSSAIDALASSLAKRAEAFPNMALHIVEGSAGKMLKSLERGEIDIALLNAPPSDTKWRCEIEDLFIEELVLGGAAGSGLSPDQPVSVEELAQLPLILPSPPNHPPPIRTLVDILSGLTGGKCKFPQYADSFQLTKSYVEAGIGYSIFPYSAVLHEAEKGTLVYAPITGHRLTRHVVLGTYPGGQYPRALERVKDMVRAEAVDLAERNPSHIELQF</sequence>
<dbReference type="EMBL" id="JTDI01000003">
    <property type="protein sequence ID" value="KHK91555.1"/>
    <property type="molecule type" value="Genomic_DNA"/>
</dbReference>
<name>A0A0B1ZKC5_9SPHN</name>
<dbReference type="InterPro" id="IPR005119">
    <property type="entry name" value="LysR_subst-bd"/>
</dbReference>
<evidence type="ECO:0000256" key="3">
    <source>
        <dbReference type="ARBA" id="ARBA00023125"/>
    </source>
</evidence>
<dbReference type="Pfam" id="PF00126">
    <property type="entry name" value="HTH_1"/>
    <property type="match status" value="1"/>
</dbReference>
<keyword evidence="7" id="KW-1185">Reference proteome</keyword>
<feature type="domain" description="HTH lysR-type" evidence="5">
    <location>
        <begin position="1"/>
        <end position="58"/>
    </location>
</feature>
<reference evidence="6 7" key="1">
    <citation type="submission" date="2014-10" db="EMBL/GenBank/DDBJ databases">
        <title>Genome sequence of Novosphingobium malaysiense MUSC 273(T).</title>
        <authorList>
            <person name="Lee L.-H."/>
        </authorList>
    </citation>
    <scope>NUCLEOTIDE SEQUENCE [LARGE SCALE GENOMIC DNA]</scope>
    <source>
        <strain evidence="6 7">MUSC 273</strain>
    </source>
</reference>
<comment type="similarity">
    <text evidence="1">Belongs to the LysR transcriptional regulatory family.</text>
</comment>
<dbReference type="InterPro" id="IPR000847">
    <property type="entry name" value="LysR_HTH_N"/>
</dbReference>
<keyword evidence="3" id="KW-0238">DNA-binding</keyword>
<protein>
    <recommendedName>
        <fullName evidence="5">HTH lysR-type domain-containing protein</fullName>
    </recommendedName>
</protein>
<dbReference type="STRING" id="1348853.LK12_12110"/>
<dbReference type="Gene3D" id="1.10.10.10">
    <property type="entry name" value="Winged helix-like DNA-binding domain superfamily/Winged helix DNA-binding domain"/>
    <property type="match status" value="1"/>
</dbReference>
<dbReference type="GO" id="GO:0032993">
    <property type="term" value="C:protein-DNA complex"/>
    <property type="evidence" value="ECO:0007669"/>
    <property type="project" value="TreeGrafter"/>
</dbReference>
<comment type="caution">
    <text evidence="6">The sequence shown here is derived from an EMBL/GenBank/DDBJ whole genome shotgun (WGS) entry which is preliminary data.</text>
</comment>
<dbReference type="SUPFAM" id="SSF53850">
    <property type="entry name" value="Periplasmic binding protein-like II"/>
    <property type="match status" value="1"/>
</dbReference>
<dbReference type="Pfam" id="PF03466">
    <property type="entry name" value="LysR_substrate"/>
    <property type="match status" value="1"/>
</dbReference>
<gene>
    <name evidence="6" type="ORF">LK12_12110</name>
</gene>
<dbReference type="OrthoDB" id="8479357at2"/>
<evidence type="ECO:0000259" key="5">
    <source>
        <dbReference type="PROSITE" id="PS50931"/>
    </source>
</evidence>
<dbReference type="Gene3D" id="3.40.190.10">
    <property type="entry name" value="Periplasmic binding protein-like II"/>
    <property type="match status" value="2"/>
</dbReference>
<evidence type="ECO:0000313" key="6">
    <source>
        <dbReference type="EMBL" id="KHK91555.1"/>
    </source>
</evidence>
<evidence type="ECO:0000313" key="7">
    <source>
        <dbReference type="Proteomes" id="UP000031057"/>
    </source>
</evidence>
<dbReference type="GO" id="GO:0003677">
    <property type="term" value="F:DNA binding"/>
    <property type="evidence" value="ECO:0007669"/>
    <property type="project" value="UniProtKB-KW"/>
</dbReference>
<dbReference type="PANTHER" id="PTHR30346:SF28">
    <property type="entry name" value="HTH-TYPE TRANSCRIPTIONAL REGULATOR CYNR"/>
    <property type="match status" value="1"/>
</dbReference>